<feature type="transmembrane region" description="Helical" evidence="10">
    <location>
        <begin position="315"/>
        <end position="332"/>
    </location>
</feature>
<keyword evidence="8" id="KW-0413">Isomerase</keyword>
<evidence type="ECO:0000259" key="12">
    <source>
        <dbReference type="PROSITE" id="PS50850"/>
    </source>
</evidence>
<feature type="domain" description="PPIase cyclophilin-type" evidence="11">
    <location>
        <begin position="469"/>
        <end position="617"/>
    </location>
</feature>
<dbReference type="PANTHER" id="PTHR10924:SF6">
    <property type="entry name" value="SOLUTE CARRIER FAMILY 49 MEMBER A3"/>
    <property type="match status" value="1"/>
</dbReference>
<feature type="transmembrane region" description="Helical" evidence="10">
    <location>
        <begin position="126"/>
        <end position="146"/>
    </location>
</feature>
<feature type="transmembrane region" description="Helical" evidence="10">
    <location>
        <begin position="96"/>
        <end position="120"/>
    </location>
</feature>
<comment type="caution">
    <text evidence="13">The sequence shown here is derived from an EMBL/GenBank/DDBJ whole genome shotgun (WGS) entry which is preliminary data.</text>
</comment>
<evidence type="ECO:0000256" key="1">
    <source>
        <dbReference type="ARBA" id="ARBA00000971"/>
    </source>
</evidence>
<evidence type="ECO:0000256" key="10">
    <source>
        <dbReference type="SAM" id="Phobius"/>
    </source>
</evidence>
<feature type="transmembrane region" description="Helical" evidence="10">
    <location>
        <begin position="166"/>
        <end position="186"/>
    </location>
</feature>
<feature type="transmembrane region" description="Helical" evidence="10">
    <location>
        <begin position="192"/>
        <end position="213"/>
    </location>
</feature>
<dbReference type="Pfam" id="PF07690">
    <property type="entry name" value="MFS_1"/>
    <property type="match status" value="1"/>
</dbReference>
<organism evidence="13 14">
    <name type="scientific">Rotaria magnacalcarata</name>
    <dbReference type="NCBI Taxonomy" id="392030"/>
    <lineage>
        <taxon>Eukaryota</taxon>
        <taxon>Metazoa</taxon>
        <taxon>Spiralia</taxon>
        <taxon>Gnathifera</taxon>
        <taxon>Rotifera</taxon>
        <taxon>Eurotatoria</taxon>
        <taxon>Bdelloidea</taxon>
        <taxon>Philodinida</taxon>
        <taxon>Philodinidae</taxon>
        <taxon>Rotaria</taxon>
    </lineage>
</organism>
<dbReference type="PROSITE" id="PS50072">
    <property type="entry name" value="CSA_PPIASE_2"/>
    <property type="match status" value="1"/>
</dbReference>
<name>A0A819DQJ5_9BILA</name>
<gene>
    <name evidence="13" type="ORF">OVN521_LOCUS5812</name>
</gene>
<dbReference type="Pfam" id="PF00160">
    <property type="entry name" value="Pro_isomerase"/>
    <property type="match status" value="1"/>
</dbReference>
<dbReference type="GO" id="GO:0022857">
    <property type="term" value="F:transmembrane transporter activity"/>
    <property type="evidence" value="ECO:0007669"/>
    <property type="project" value="InterPro"/>
</dbReference>
<dbReference type="EMBL" id="CAJOBG010000591">
    <property type="protein sequence ID" value="CAF3833694.1"/>
    <property type="molecule type" value="Genomic_DNA"/>
</dbReference>
<evidence type="ECO:0000313" key="13">
    <source>
        <dbReference type="EMBL" id="CAF3833694.1"/>
    </source>
</evidence>
<feature type="transmembrane region" description="Helical" evidence="10">
    <location>
        <begin position="279"/>
        <end position="303"/>
    </location>
</feature>
<feature type="transmembrane region" description="Helical" evidence="10">
    <location>
        <begin position="425"/>
        <end position="445"/>
    </location>
</feature>
<keyword evidence="7 10" id="KW-0472">Membrane</keyword>
<feature type="transmembrane region" description="Helical" evidence="10">
    <location>
        <begin position="338"/>
        <end position="359"/>
    </location>
</feature>
<sequence>MYGAIDTEVSPSPTGVATTTEYKVYRRRWLYLTCICLANMSNSILWINFASIANLAKSYFDVSYSSINWLSLIFMIVCSIFTLPSTWAIDKFGIRFGILTGVSLNLIGGCFRVISTWGFVSVKGRYPIVFIGQFICAFAQTFTLFIPAKFSFIWFPHSQRTLATSLCFAANFLGVFIGTVLPPIIVPHEDKIPLLLYLSLIPAVIAAILALSVRSSEPPTPSSLASRDIKVPYKLVFKKLLKSKSYVILFLTVGIGLSNNNTLSTLLQQIMCPFGYGDIAVGLCIGCFIMFGLIGCITMGIVADKTQKLEEITKILYSIGVISLICIGLFVINEVKSYWLYIVFAIAGFTNAPVLPLSFDLSIETTHPVPEATVSGIFMIASQLGSIIAIIILPNFTSAPSAHQMEIQQCEVQGAKTNDIRDYSVPVYILAAFAVVLVICFISFFHCEYRRQKNDEVEHDPLAMSVTLHTDLGDIKIELCCDQCPKACENFLALCGSNYYDNCLFHRNVKGYMIQTGDPSGTGKGGQSIWGEYFPDEIDPHLKHSQRGIVSMASRGADTNGSQFFITYGKQVNLDGKYTVFGKVIDGFETLDELEKIPVNEKNYRPETDVRIQRVTIHANPLAD</sequence>
<feature type="transmembrane region" description="Helical" evidence="10">
    <location>
        <begin position="29"/>
        <end position="49"/>
    </location>
</feature>
<dbReference type="PANTHER" id="PTHR10924">
    <property type="entry name" value="MAJOR FACILITATOR SUPERFAMILY PROTEIN-RELATED"/>
    <property type="match status" value="1"/>
</dbReference>
<dbReference type="Gene3D" id="1.20.1250.20">
    <property type="entry name" value="MFS general substrate transporter like domains"/>
    <property type="match status" value="2"/>
</dbReference>
<reference evidence="13" key="1">
    <citation type="submission" date="2021-02" db="EMBL/GenBank/DDBJ databases">
        <authorList>
            <person name="Nowell W R."/>
        </authorList>
    </citation>
    <scope>NUCLEOTIDE SEQUENCE</scope>
</reference>
<keyword evidence="6" id="KW-0697">Rotamase</keyword>
<keyword evidence="5 10" id="KW-1133">Transmembrane helix</keyword>
<evidence type="ECO:0000256" key="9">
    <source>
        <dbReference type="ARBA" id="ARBA00038286"/>
    </source>
</evidence>
<comment type="similarity">
    <text evidence="9">Belongs to the cyclophilin-type PPIase family. PPIL3 subfamily.</text>
</comment>
<dbReference type="InterPro" id="IPR036259">
    <property type="entry name" value="MFS_trans_sf"/>
</dbReference>
<dbReference type="SUPFAM" id="SSF50891">
    <property type="entry name" value="Cyclophilin-like"/>
    <property type="match status" value="1"/>
</dbReference>
<dbReference type="PROSITE" id="PS50850">
    <property type="entry name" value="MFS"/>
    <property type="match status" value="1"/>
</dbReference>
<feature type="domain" description="Major facilitator superfamily (MFS) profile" evidence="12">
    <location>
        <begin position="1"/>
        <end position="450"/>
    </location>
</feature>
<evidence type="ECO:0000256" key="3">
    <source>
        <dbReference type="ARBA" id="ARBA00013194"/>
    </source>
</evidence>
<dbReference type="EC" id="5.2.1.8" evidence="3"/>
<dbReference type="PRINTS" id="PR00153">
    <property type="entry name" value="CSAPPISMRASE"/>
</dbReference>
<dbReference type="CDD" id="cd01928">
    <property type="entry name" value="Cyclophilin_PPIL3_like"/>
    <property type="match status" value="1"/>
</dbReference>
<feature type="transmembrane region" description="Helical" evidence="10">
    <location>
        <begin position="246"/>
        <end position="267"/>
    </location>
</feature>
<dbReference type="InterPro" id="IPR020846">
    <property type="entry name" value="MFS_dom"/>
</dbReference>
<feature type="transmembrane region" description="Helical" evidence="10">
    <location>
        <begin position="371"/>
        <end position="393"/>
    </location>
</feature>
<dbReference type="InterPro" id="IPR002130">
    <property type="entry name" value="Cyclophilin-type_PPIase_dom"/>
</dbReference>
<dbReference type="AlphaFoldDB" id="A0A819DQJ5"/>
<evidence type="ECO:0000256" key="7">
    <source>
        <dbReference type="ARBA" id="ARBA00023136"/>
    </source>
</evidence>
<dbReference type="GO" id="GO:0016020">
    <property type="term" value="C:membrane"/>
    <property type="evidence" value="ECO:0007669"/>
    <property type="project" value="UniProtKB-SubCell"/>
</dbReference>
<accession>A0A819DQJ5</accession>
<evidence type="ECO:0000259" key="11">
    <source>
        <dbReference type="PROSITE" id="PS50072"/>
    </source>
</evidence>
<evidence type="ECO:0000256" key="8">
    <source>
        <dbReference type="ARBA" id="ARBA00023235"/>
    </source>
</evidence>
<dbReference type="SUPFAM" id="SSF103473">
    <property type="entry name" value="MFS general substrate transporter"/>
    <property type="match status" value="1"/>
</dbReference>
<keyword evidence="4 10" id="KW-0812">Transmembrane</keyword>
<protein>
    <recommendedName>
        <fullName evidence="3">peptidylprolyl isomerase</fullName>
        <ecNumber evidence="3">5.2.1.8</ecNumber>
    </recommendedName>
</protein>
<keyword evidence="14" id="KW-1185">Reference proteome</keyword>
<dbReference type="GO" id="GO:0003755">
    <property type="term" value="F:peptidyl-prolyl cis-trans isomerase activity"/>
    <property type="evidence" value="ECO:0007669"/>
    <property type="project" value="UniProtKB-KW"/>
</dbReference>
<comment type="subcellular location">
    <subcellularLocation>
        <location evidence="2">Membrane</location>
        <topology evidence="2">Multi-pass membrane protein</topology>
    </subcellularLocation>
</comment>
<feature type="transmembrane region" description="Helical" evidence="10">
    <location>
        <begin position="69"/>
        <end position="89"/>
    </location>
</feature>
<dbReference type="InterPro" id="IPR011701">
    <property type="entry name" value="MFS"/>
</dbReference>
<evidence type="ECO:0000256" key="6">
    <source>
        <dbReference type="ARBA" id="ARBA00023110"/>
    </source>
</evidence>
<dbReference type="Gene3D" id="2.40.100.10">
    <property type="entry name" value="Cyclophilin-like"/>
    <property type="match status" value="1"/>
</dbReference>
<evidence type="ECO:0000256" key="4">
    <source>
        <dbReference type="ARBA" id="ARBA00022692"/>
    </source>
</evidence>
<dbReference type="InterPro" id="IPR029000">
    <property type="entry name" value="Cyclophilin-like_dom_sf"/>
</dbReference>
<dbReference type="InterPro" id="IPR049680">
    <property type="entry name" value="FLVCR1-2_SLC49-like"/>
</dbReference>
<evidence type="ECO:0000313" key="14">
    <source>
        <dbReference type="Proteomes" id="UP000663866"/>
    </source>
</evidence>
<evidence type="ECO:0000256" key="2">
    <source>
        <dbReference type="ARBA" id="ARBA00004141"/>
    </source>
</evidence>
<proteinExistence type="inferred from homology"/>
<dbReference type="Proteomes" id="UP000663866">
    <property type="component" value="Unassembled WGS sequence"/>
</dbReference>
<dbReference type="FunFam" id="2.40.100.10:FF:000012">
    <property type="entry name" value="Peptidyl-prolyl cis-trans isomerase"/>
    <property type="match status" value="1"/>
</dbReference>
<evidence type="ECO:0000256" key="5">
    <source>
        <dbReference type="ARBA" id="ARBA00022989"/>
    </source>
</evidence>
<comment type="catalytic activity">
    <reaction evidence="1">
        <text>[protein]-peptidylproline (omega=180) = [protein]-peptidylproline (omega=0)</text>
        <dbReference type="Rhea" id="RHEA:16237"/>
        <dbReference type="Rhea" id="RHEA-COMP:10747"/>
        <dbReference type="Rhea" id="RHEA-COMP:10748"/>
        <dbReference type="ChEBI" id="CHEBI:83833"/>
        <dbReference type="ChEBI" id="CHEBI:83834"/>
        <dbReference type="EC" id="5.2.1.8"/>
    </reaction>
</comment>